<dbReference type="InterPro" id="IPR003790">
    <property type="entry name" value="GHL10"/>
</dbReference>
<dbReference type="PANTHER" id="PTHR43405">
    <property type="entry name" value="GLYCOSYL HYDROLASE DIGH"/>
    <property type="match status" value="1"/>
</dbReference>
<dbReference type="SUPFAM" id="SSF51445">
    <property type="entry name" value="(Trans)glycosidases"/>
    <property type="match status" value="1"/>
</dbReference>
<keyword evidence="1 3" id="KW-0732">Signal</keyword>
<dbReference type="Gene3D" id="3.20.20.80">
    <property type="entry name" value="Glycosidases"/>
    <property type="match status" value="1"/>
</dbReference>
<accession>A0A368T0V9</accession>
<sequence>MGWLRRSVAALVTLPVMVACASIPPGFEPRVGEPGADGERPGGGASSSAGPLSAALPEDCTSDARFPKHEMRGAWIATVRNIDWPSEPGLSAQRQQRELRERLDQASALGLNAVFLHVRPTADAVYRSEREPWARYLTGEQGGDPGYDPLEFAVEEAHARGLELHAWFNPYRVGWRDPDLENLTDDHPARRNPDWLIEYDDQGWLDPGNPEVRRWVSDTVLDVVERYDVDGVHFDDYFYPYPAEGEEFDDDASWSAHRGDHDDRGDWRRANVNALVADIHGRIQETKPWVRFGISPFGVWQNETSADSGSATRALESYSAIYADTRAWIQEGTVDYVVPQLYWYRGFEVADYEELVPWWSREVEGTGVDLYIGQAAYNVGEEGWEGADALSRQLDFNAGHPQVAGDVYFSMKDLTGRAADAMERTVADHYPRPALPPAVPGAEGAAPPVAELRAERSADGVRLTWTGSDDARMFAVYRVLGGGDDLCALADASHLAAVVGAAGSGEQEYLDASPAEEPVRYFVTAVDAYRTESAPGPGAAVSTE</sequence>
<feature type="signal peptide" evidence="3">
    <location>
        <begin position="1"/>
        <end position="21"/>
    </location>
</feature>
<evidence type="ECO:0000259" key="4">
    <source>
        <dbReference type="Pfam" id="PF02638"/>
    </source>
</evidence>
<dbReference type="PANTHER" id="PTHR43405:SF1">
    <property type="entry name" value="GLYCOSYL HYDROLASE DIGH"/>
    <property type="match status" value="1"/>
</dbReference>
<evidence type="ECO:0000313" key="5">
    <source>
        <dbReference type="EMBL" id="RCV53365.1"/>
    </source>
</evidence>
<feature type="domain" description="Glycosyl hydrolase-like 10" evidence="4">
    <location>
        <begin position="70"/>
        <end position="381"/>
    </location>
</feature>
<evidence type="ECO:0000313" key="6">
    <source>
        <dbReference type="Proteomes" id="UP000253318"/>
    </source>
</evidence>
<reference evidence="5 6" key="1">
    <citation type="submission" date="2018-04" db="EMBL/GenBank/DDBJ databases">
        <title>Novel actinobacteria from marine sediment.</title>
        <authorList>
            <person name="Ng Z.Y."/>
            <person name="Tan G.Y.A."/>
        </authorList>
    </citation>
    <scope>NUCLEOTIDE SEQUENCE [LARGE SCALE GENOMIC DNA]</scope>
    <source>
        <strain evidence="5 6">TPS81</strain>
    </source>
</reference>
<evidence type="ECO:0000256" key="2">
    <source>
        <dbReference type="SAM" id="MobiDB-lite"/>
    </source>
</evidence>
<dbReference type="Proteomes" id="UP000253318">
    <property type="component" value="Unassembled WGS sequence"/>
</dbReference>
<dbReference type="GO" id="GO:0016787">
    <property type="term" value="F:hydrolase activity"/>
    <property type="evidence" value="ECO:0007669"/>
    <property type="project" value="UniProtKB-KW"/>
</dbReference>
<dbReference type="OrthoDB" id="9773203at2"/>
<keyword evidence="6" id="KW-1185">Reference proteome</keyword>
<feature type="region of interest" description="Disordered" evidence="2">
    <location>
        <begin position="29"/>
        <end position="60"/>
    </location>
</feature>
<evidence type="ECO:0000256" key="1">
    <source>
        <dbReference type="ARBA" id="ARBA00022729"/>
    </source>
</evidence>
<dbReference type="PROSITE" id="PS51257">
    <property type="entry name" value="PROKAR_LIPOPROTEIN"/>
    <property type="match status" value="1"/>
</dbReference>
<dbReference type="EMBL" id="QEIN01000195">
    <property type="protein sequence ID" value="RCV53365.1"/>
    <property type="molecule type" value="Genomic_DNA"/>
</dbReference>
<organism evidence="5 6">
    <name type="scientific">Marinitenerispora sediminis</name>
    <dbReference type="NCBI Taxonomy" id="1931232"/>
    <lineage>
        <taxon>Bacteria</taxon>
        <taxon>Bacillati</taxon>
        <taxon>Actinomycetota</taxon>
        <taxon>Actinomycetes</taxon>
        <taxon>Streptosporangiales</taxon>
        <taxon>Nocardiopsidaceae</taxon>
        <taxon>Marinitenerispora</taxon>
    </lineage>
</organism>
<keyword evidence="5" id="KW-0378">Hydrolase</keyword>
<name>A0A368T0V9_9ACTN</name>
<dbReference type="InterPro" id="IPR052177">
    <property type="entry name" value="Divisome_Glycosyl_Hydrolase"/>
</dbReference>
<gene>
    <name evidence="5" type="ORF">DEF24_20755</name>
</gene>
<proteinExistence type="predicted"/>
<comment type="caution">
    <text evidence="5">The sequence shown here is derived from an EMBL/GenBank/DDBJ whole genome shotgun (WGS) entry which is preliminary data.</text>
</comment>
<evidence type="ECO:0000256" key="3">
    <source>
        <dbReference type="SAM" id="SignalP"/>
    </source>
</evidence>
<protein>
    <submittedName>
        <fullName evidence="5">Glycosyl hydrolase</fullName>
    </submittedName>
</protein>
<dbReference type="Pfam" id="PF02638">
    <property type="entry name" value="GHL10"/>
    <property type="match status" value="1"/>
</dbReference>
<feature type="compositionally biased region" description="Low complexity" evidence="2">
    <location>
        <begin position="46"/>
        <end position="57"/>
    </location>
</feature>
<dbReference type="InterPro" id="IPR017853">
    <property type="entry name" value="GH"/>
</dbReference>
<dbReference type="AlphaFoldDB" id="A0A368T0V9"/>
<feature type="chain" id="PRO_5016926145" evidence="3">
    <location>
        <begin position="22"/>
        <end position="544"/>
    </location>
</feature>
<dbReference type="RefSeq" id="WP_114400109.1">
    <property type="nucleotide sequence ID" value="NZ_QEIM01000183.1"/>
</dbReference>